<evidence type="ECO:0000313" key="1">
    <source>
        <dbReference type="EMBL" id="KAF3031920.1"/>
    </source>
</evidence>
<name>A0A9P4WH12_9PLEO</name>
<dbReference type="OrthoDB" id="3796277at2759"/>
<proteinExistence type="predicted"/>
<protein>
    <submittedName>
        <fullName evidence="1">Uncharacterized protein</fullName>
    </submittedName>
</protein>
<sequence>MAQFRTTRVVSHISTAIPLFWFVRSDDEQRANLEAALDKVVDRIITETSEIKRKTIVSVPWLRNYTASAADVFATARGFEMGEGHVLGIDAQSVEDGTLLVLHCVNGKKPKIGRASHEEAIGAFLKEQVYRYALPELFNGRA</sequence>
<gene>
    <name evidence="1" type="ORF">E8E12_000683</name>
</gene>
<dbReference type="AlphaFoldDB" id="A0A9P4WH12"/>
<accession>A0A9P4WH12</accession>
<reference evidence="1" key="1">
    <citation type="submission" date="2019-04" db="EMBL/GenBank/DDBJ databases">
        <title>Sequencing of skin fungus with MAO and IRED activity.</title>
        <authorList>
            <person name="Marsaioli A.J."/>
            <person name="Bonatto J.M.C."/>
            <person name="Reis Junior O."/>
        </authorList>
    </citation>
    <scope>NUCLEOTIDE SEQUENCE</scope>
    <source>
        <strain evidence="1">28M1</strain>
    </source>
</reference>
<organism evidence="1 2">
    <name type="scientific">Didymella heteroderae</name>
    <dbReference type="NCBI Taxonomy" id="1769908"/>
    <lineage>
        <taxon>Eukaryota</taxon>
        <taxon>Fungi</taxon>
        <taxon>Dikarya</taxon>
        <taxon>Ascomycota</taxon>
        <taxon>Pezizomycotina</taxon>
        <taxon>Dothideomycetes</taxon>
        <taxon>Pleosporomycetidae</taxon>
        <taxon>Pleosporales</taxon>
        <taxon>Pleosporineae</taxon>
        <taxon>Didymellaceae</taxon>
        <taxon>Didymella</taxon>
    </lineage>
</organism>
<dbReference type="EMBL" id="SWKV01000118">
    <property type="protein sequence ID" value="KAF3031920.1"/>
    <property type="molecule type" value="Genomic_DNA"/>
</dbReference>
<keyword evidence="2" id="KW-1185">Reference proteome</keyword>
<comment type="caution">
    <text evidence="1">The sequence shown here is derived from an EMBL/GenBank/DDBJ whole genome shotgun (WGS) entry which is preliminary data.</text>
</comment>
<evidence type="ECO:0000313" key="2">
    <source>
        <dbReference type="Proteomes" id="UP000758155"/>
    </source>
</evidence>
<dbReference type="Proteomes" id="UP000758155">
    <property type="component" value="Unassembled WGS sequence"/>
</dbReference>